<reference evidence="3 4" key="1">
    <citation type="journal article" date="2013" name="Nature">
        <title>The genomes of four tapeworm species reveal adaptations to parasitism.</title>
        <authorList>
            <person name="Tsai I.J."/>
            <person name="Zarowiecki M."/>
            <person name="Holroyd N."/>
            <person name="Garciarrubio A."/>
            <person name="Sanchez-Flores A."/>
            <person name="Brooks K.L."/>
            <person name="Tracey A."/>
            <person name="Bobes R.J."/>
            <person name="Fragoso G."/>
            <person name="Sciutto E."/>
            <person name="Aslett M."/>
            <person name="Beasley H."/>
            <person name="Bennett H.M."/>
            <person name="Cai J."/>
            <person name="Camicia F."/>
            <person name="Clark R."/>
            <person name="Cucher M."/>
            <person name="De Silva N."/>
            <person name="Day T.A."/>
            <person name="Deplazes P."/>
            <person name="Estrada K."/>
            <person name="Fernandez C."/>
            <person name="Holland P.W."/>
            <person name="Hou J."/>
            <person name="Hu S."/>
            <person name="Huckvale T."/>
            <person name="Hung S.S."/>
            <person name="Kamenetzky L."/>
            <person name="Keane J.A."/>
            <person name="Kiss F."/>
            <person name="Koziol U."/>
            <person name="Lambert O."/>
            <person name="Liu K."/>
            <person name="Luo X."/>
            <person name="Luo Y."/>
            <person name="Macchiaroli N."/>
            <person name="Nichol S."/>
            <person name="Paps J."/>
            <person name="Parkinson J."/>
            <person name="Pouchkina-Stantcheva N."/>
            <person name="Riddiford N."/>
            <person name="Rosenzvit M."/>
            <person name="Salinas G."/>
            <person name="Wasmuth J.D."/>
            <person name="Zamanian M."/>
            <person name="Zheng Y."/>
            <person name="Cai X."/>
            <person name="Soberon X."/>
            <person name="Olson P.D."/>
            <person name="Laclette J.P."/>
            <person name="Brehm K."/>
            <person name="Berriman M."/>
            <person name="Garciarrubio A."/>
            <person name="Bobes R.J."/>
            <person name="Fragoso G."/>
            <person name="Sanchez-Flores A."/>
            <person name="Estrada K."/>
            <person name="Cevallos M.A."/>
            <person name="Morett E."/>
            <person name="Gonzalez V."/>
            <person name="Portillo T."/>
            <person name="Ochoa-Leyva A."/>
            <person name="Jose M.V."/>
            <person name="Sciutto E."/>
            <person name="Landa A."/>
            <person name="Jimenez L."/>
            <person name="Valdes V."/>
            <person name="Carrero J.C."/>
            <person name="Larralde C."/>
            <person name="Morales-Montor J."/>
            <person name="Limon-Lason J."/>
            <person name="Soberon X."/>
            <person name="Laclette J.P."/>
        </authorList>
    </citation>
    <scope>NUCLEOTIDE SEQUENCE [LARGE SCALE GENOMIC DNA]</scope>
</reference>
<evidence type="ECO:0000313" key="4">
    <source>
        <dbReference type="Proteomes" id="UP000492820"/>
    </source>
</evidence>
<dbReference type="Proteomes" id="UP000492820">
    <property type="component" value="Unassembled WGS sequence"/>
</dbReference>
<dbReference type="InterPro" id="IPR036291">
    <property type="entry name" value="NAD(P)-bd_dom_sf"/>
</dbReference>
<protein>
    <submittedName>
        <fullName evidence="3 5">Epimerase family protein sdr39u1</fullName>
    </submittedName>
</protein>
<dbReference type="InterPro" id="IPR001509">
    <property type="entry name" value="Epimerase_deHydtase"/>
</dbReference>
<sequence length="379" mass="40680">MKVSTDSRTMLETSSLNAPISSISPPLLHRDTSFGTLQQSDNVVSAIPYCHPPPPSSLFRMSTSAKLNVVIGGGAGLIGKALTSRLLSKNANVRIISRNPNRSGDLSWKVVESSGLPGDTHVVINLAGSNIGEVSPRLLIPSAMRSFLQDVYSSRVKTTQILVKSIPKTTKTFINASAIGFYEPHLSRCYTEDDPSVDYGFLARLVRDWEAACSGTQLEGVQRVFVRTGIVLSKDGGALSKMYPAHRLGLGGPIGSGQQWLSWIHIDDLVNLYCFLIMDPAGRQLTGAVNGTAPCPVRQGAFSRALSESLGVPSIGGCIPTPAFVIRAIMGKERAPLLLEGQRVLPAKAQAAGFKFNFPTLELALESIYGRRPQPVPID</sequence>
<dbReference type="InterPro" id="IPR010099">
    <property type="entry name" value="SDR39U1"/>
</dbReference>
<reference evidence="5" key="3">
    <citation type="submission" date="2020-10" db="UniProtKB">
        <authorList>
            <consortium name="WormBaseParasite"/>
        </authorList>
    </citation>
    <scope>IDENTIFICATION</scope>
</reference>
<dbReference type="PANTHER" id="PTHR11092">
    <property type="entry name" value="SUGAR NUCLEOTIDE EPIMERASE RELATED"/>
    <property type="match status" value="1"/>
</dbReference>
<dbReference type="InterPro" id="IPR013549">
    <property type="entry name" value="DUF1731"/>
</dbReference>
<dbReference type="OrthoDB" id="276721at2759"/>
<gene>
    <name evidence="5" type="primary">EGR_03652</name>
    <name evidence="3" type="ORF">EgrG_000708500</name>
</gene>
<dbReference type="PANTHER" id="PTHR11092:SF0">
    <property type="entry name" value="EPIMERASE FAMILY PROTEIN SDR39U1"/>
    <property type="match status" value="1"/>
</dbReference>
<evidence type="ECO:0000313" key="3">
    <source>
        <dbReference type="EMBL" id="CDS23075.1"/>
    </source>
</evidence>
<dbReference type="SUPFAM" id="SSF51735">
    <property type="entry name" value="NAD(P)-binding Rossmann-fold domains"/>
    <property type="match status" value="1"/>
</dbReference>
<feature type="domain" description="DUF1731" evidence="2">
    <location>
        <begin position="321"/>
        <end position="368"/>
    </location>
</feature>
<evidence type="ECO:0000259" key="1">
    <source>
        <dbReference type="Pfam" id="PF01370"/>
    </source>
</evidence>
<dbReference type="Pfam" id="PF01370">
    <property type="entry name" value="Epimerase"/>
    <property type="match status" value="1"/>
</dbReference>
<name>A0A068WSF1_ECHGR</name>
<dbReference type="AlphaFoldDB" id="A0A068WSF1"/>
<dbReference type="NCBIfam" id="TIGR01777">
    <property type="entry name" value="yfcH"/>
    <property type="match status" value="1"/>
</dbReference>
<proteinExistence type="predicted"/>
<accession>A0A068WSF1</accession>
<evidence type="ECO:0000259" key="2">
    <source>
        <dbReference type="Pfam" id="PF08338"/>
    </source>
</evidence>
<evidence type="ECO:0000313" key="5">
    <source>
        <dbReference type="WBParaSite" id="EgrG_000708500"/>
    </source>
</evidence>
<dbReference type="Pfam" id="PF08338">
    <property type="entry name" value="DUF1731"/>
    <property type="match status" value="1"/>
</dbReference>
<dbReference type="Gene3D" id="3.40.50.720">
    <property type="entry name" value="NAD(P)-binding Rossmann-like Domain"/>
    <property type="match status" value="1"/>
</dbReference>
<dbReference type="EMBL" id="LK028588">
    <property type="protein sequence ID" value="CDS23075.1"/>
    <property type="molecule type" value="Genomic_DNA"/>
</dbReference>
<dbReference type="WBParaSite" id="EgrG_000708500">
    <property type="protein sequence ID" value="EgrG_000708500"/>
    <property type="gene ID" value="EgrG_000708500"/>
</dbReference>
<reference evidence="3" key="2">
    <citation type="submission" date="2014-06" db="EMBL/GenBank/DDBJ databases">
        <authorList>
            <person name="Aslett M."/>
        </authorList>
    </citation>
    <scope>NUCLEOTIDE SEQUENCE</scope>
</reference>
<feature type="domain" description="NAD-dependent epimerase/dehydratase" evidence="1">
    <location>
        <begin position="69"/>
        <end position="281"/>
    </location>
</feature>
<organism evidence="3">
    <name type="scientific">Echinococcus granulosus</name>
    <name type="common">Hydatid tapeworm</name>
    <dbReference type="NCBI Taxonomy" id="6210"/>
    <lineage>
        <taxon>Eukaryota</taxon>
        <taxon>Metazoa</taxon>
        <taxon>Spiralia</taxon>
        <taxon>Lophotrochozoa</taxon>
        <taxon>Platyhelminthes</taxon>
        <taxon>Cestoda</taxon>
        <taxon>Eucestoda</taxon>
        <taxon>Cyclophyllidea</taxon>
        <taxon>Taeniidae</taxon>
        <taxon>Echinococcus</taxon>
        <taxon>Echinococcus granulosus group</taxon>
    </lineage>
</organism>